<dbReference type="AlphaFoldDB" id="A0A2P2BR44"/>
<accession>A0A2P2BR44</accession>
<evidence type="ECO:0000313" key="2">
    <source>
        <dbReference type="Proteomes" id="UP000245695"/>
    </source>
</evidence>
<protein>
    <submittedName>
        <fullName evidence="1">Uncharacterized protein</fullName>
    </submittedName>
</protein>
<dbReference type="EMBL" id="LN650648">
    <property type="protein sequence ID" value="CEI72823.1"/>
    <property type="molecule type" value="Genomic_DNA"/>
</dbReference>
<reference evidence="1 2" key="1">
    <citation type="submission" date="2014-09" db="EMBL/GenBank/DDBJ databases">
        <authorList>
            <person name="Hornung B.V."/>
        </authorList>
    </citation>
    <scope>NUCLEOTIDE SEQUENCE [LARGE SCALE GENOMIC DNA]</scope>
    <source>
        <strain evidence="1 2">FRIFI</strain>
    </source>
</reference>
<evidence type="ECO:0000313" key="1">
    <source>
        <dbReference type="EMBL" id="CEI72823.1"/>
    </source>
</evidence>
<dbReference type="KEGG" id="rhom:FRIFI_1287"/>
<organism evidence="1 2">
    <name type="scientific">Romboutsia hominis</name>
    <dbReference type="NCBI Taxonomy" id="1507512"/>
    <lineage>
        <taxon>Bacteria</taxon>
        <taxon>Bacillati</taxon>
        <taxon>Bacillota</taxon>
        <taxon>Clostridia</taxon>
        <taxon>Peptostreptococcales</taxon>
        <taxon>Peptostreptococcaceae</taxon>
        <taxon>Romboutsia</taxon>
    </lineage>
</organism>
<keyword evidence="2" id="KW-1185">Reference proteome</keyword>
<proteinExistence type="predicted"/>
<dbReference type="Proteomes" id="UP000245695">
    <property type="component" value="Chromosome 1"/>
</dbReference>
<dbReference type="RefSeq" id="WP_092925928.1">
    <property type="nucleotide sequence ID" value="NZ_FJTZ01000012.1"/>
</dbReference>
<name>A0A2P2BR44_9FIRM</name>
<gene>
    <name evidence="1" type="ORF">FRIFI_1287</name>
</gene>
<sequence length="205" mass="24194">MLGIEKEILILVSRVRCMTENQFGKVFGTRKKFKKKSFKKTLRKMCNDYTLRKYPCNINYSGYKDNSYVYYLNGSKQYKGKELIKVVVGSEVAIKLNNNGYDIKRFYRNISVGNSKYDLFVEYIDKYGDIKQILIDIKIDEKLNTSKYENMDEKIKKSTIPFFETPKVLVITGEEIDDLQRSRVNKLDGEVEIVDIFLNKLFRYI</sequence>